<keyword evidence="2" id="KW-0808">Transferase</keyword>
<proteinExistence type="inferred from homology"/>
<dbReference type="InterPro" id="IPR029063">
    <property type="entry name" value="SAM-dependent_MTases_sf"/>
</dbReference>
<dbReference type="Gene3D" id="3.40.50.150">
    <property type="entry name" value="Vaccinia Virus protein VP39"/>
    <property type="match status" value="1"/>
</dbReference>
<dbReference type="Proteomes" id="UP001310890">
    <property type="component" value="Unassembled WGS sequence"/>
</dbReference>
<evidence type="ECO:0000313" key="6">
    <source>
        <dbReference type="EMBL" id="KAK5117940.1"/>
    </source>
</evidence>
<dbReference type="Pfam" id="PF08241">
    <property type="entry name" value="Methyltransf_11"/>
    <property type="match status" value="1"/>
</dbReference>
<dbReference type="EMBL" id="JAVRRL010000003">
    <property type="protein sequence ID" value="KAK5117940.1"/>
    <property type="molecule type" value="Genomic_DNA"/>
</dbReference>
<dbReference type="PANTHER" id="PTHR35897:SF1">
    <property type="entry name" value="METHYLTRANSFERASE AUSD"/>
    <property type="match status" value="1"/>
</dbReference>
<evidence type="ECO:0000256" key="1">
    <source>
        <dbReference type="ARBA" id="ARBA00005179"/>
    </source>
</evidence>
<gene>
    <name evidence="6" type="ORF">LTR62_003984</name>
</gene>
<accession>A0AAN7TR60</accession>
<sequence length="201" mass="22466">MAFLRFSITTDPHYPQALYRLTKTNQTLLDLGCCFGQEIRTLVVAGAPSSLEQEFIDLGYELFNNKGKPHFTTGDFFDDATLPPFSETKLDMIHSTSFFHLFSQPQQIAAISKAVRLLKPKAGSILFWRQMTTDTVEAIKHPATRLGEMYRHTKVSLRNLLEQVVAEMGVGTDCEVADAGKVKVGESVDAFWLAAFCVKLL</sequence>
<evidence type="ECO:0000256" key="2">
    <source>
        <dbReference type="ARBA" id="ARBA00022679"/>
    </source>
</evidence>
<dbReference type="InterPro" id="IPR013216">
    <property type="entry name" value="Methyltransf_11"/>
</dbReference>
<evidence type="ECO:0000256" key="4">
    <source>
        <dbReference type="ARBA" id="ARBA00038314"/>
    </source>
</evidence>
<feature type="domain" description="Methyltransferase type 11" evidence="5">
    <location>
        <begin position="29"/>
        <end position="121"/>
    </location>
</feature>
<keyword evidence="3" id="KW-0949">S-adenosyl-L-methionine</keyword>
<name>A0AAN7TR60_9PEZI</name>
<dbReference type="SUPFAM" id="SSF53335">
    <property type="entry name" value="S-adenosyl-L-methionine-dependent methyltransferases"/>
    <property type="match status" value="1"/>
</dbReference>
<dbReference type="InterPro" id="IPR051654">
    <property type="entry name" value="Meroterpenoid_MTases"/>
</dbReference>
<evidence type="ECO:0000256" key="3">
    <source>
        <dbReference type="ARBA" id="ARBA00022691"/>
    </source>
</evidence>
<reference evidence="6" key="1">
    <citation type="submission" date="2023-08" db="EMBL/GenBank/DDBJ databases">
        <title>Black Yeasts Isolated from many extreme environments.</title>
        <authorList>
            <person name="Coleine C."/>
            <person name="Stajich J.E."/>
            <person name="Selbmann L."/>
        </authorList>
    </citation>
    <scope>NUCLEOTIDE SEQUENCE</scope>
    <source>
        <strain evidence="6">CCFEE 5401</strain>
    </source>
</reference>
<comment type="caution">
    <text evidence="6">The sequence shown here is derived from an EMBL/GenBank/DDBJ whole genome shotgun (WGS) entry which is preliminary data.</text>
</comment>
<dbReference type="PANTHER" id="PTHR35897">
    <property type="entry name" value="METHYLTRANSFERASE AUSD"/>
    <property type="match status" value="1"/>
</dbReference>
<evidence type="ECO:0000313" key="7">
    <source>
        <dbReference type="Proteomes" id="UP001310890"/>
    </source>
</evidence>
<comment type="pathway">
    <text evidence="1">Secondary metabolite biosynthesis.</text>
</comment>
<dbReference type="AlphaFoldDB" id="A0AAN7TR60"/>
<evidence type="ECO:0000259" key="5">
    <source>
        <dbReference type="Pfam" id="PF08241"/>
    </source>
</evidence>
<comment type="similarity">
    <text evidence="4">Belongs to the class I-like SAM-binding methyltransferase superfamily.</text>
</comment>
<dbReference type="GO" id="GO:0008757">
    <property type="term" value="F:S-adenosylmethionine-dependent methyltransferase activity"/>
    <property type="evidence" value="ECO:0007669"/>
    <property type="project" value="InterPro"/>
</dbReference>
<protein>
    <recommendedName>
        <fullName evidence="5">Methyltransferase type 11 domain-containing protein</fullName>
    </recommendedName>
</protein>
<organism evidence="6 7">
    <name type="scientific">Meristemomyces frigidus</name>
    <dbReference type="NCBI Taxonomy" id="1508187"/>
    <lineage>
        <taxon>Eukaryota</taxon>
        <taxon>Fungi</taxon>
        <taxon>Dikarya</taxon>
        <taxon>Ascomycota</taxon>
        <taxon>Pezizomycotina</taxon>
        <taxon>Dothideomycetes</taxon>
        <taxon>Dothideomycetidae</taxon>
        <taxon>Mycosphaerellales</taxon>
        <taxon>Teratosphaeriaceae</taxon>
        <taxon>Meristemomyces</taxon>
    </lineage>
</organism>